<dbReference type="InterPro" id="IPR005569">
    <property type="entry name" value="Arc_DNA-bd_dom"/>
</dbReference>
<gene>
    <name evidence="3" type="ORF">SAMN05445850_3153</name>
</gene>
<proteinExistence type="predicted"/>
<sequence length="114" mass="12671">MDKKPYPSETQERFIVRLPDGMRDKIAAAAKASGRSMNAEIVARLQESFELTDDVNRGSALTLPTGLIKKIGEQVEASVKQALREHPAETTKARRVEADFVGPRRTGAHRKTNR</sequence>
<dbReference type="RefSeq" id="WP_090804490.1">
    <property type="nucleotide sequence ID" value="NZ_FNKX01000001.1"/>
</dbReference>
<name>A0A1H1GY36_9BURK</name>
<protein>
    <submittedName>
        <fullName evidence="3">Arc-like DNA binding domain-containing protein</fullName>
    </submittedName>
</protein>
<dbReference type="InterPro" id="IPR010985">
    <property type="entry name" value="Ribbon_hlx_hlx"/>
</dbReference>
<dbReference type="Gene3D" id="1.10.1220.10">
    <property type="entry name" value="Met repressor-like"/>
    <property type="match status" value="1"/>
</dbReference>
<evidence type="ECO:0000313" key="4">
    <source>
        <dbReference type="Proteomes" id="UP000199365"/>
    </source>
</evidence>
<reference evidence="4" key="1">
    <citation type="submission" date="2016-10" db="EMBL/GenBank/DDBJ databases">
        <authorList>
            <person name="Varghese N."/>
            <person name="Submissions S."/>
        </authorList>
    </citation>
    <scope>NUCLEOTIDE SEQUENCE [LARGE SCALE GENOMIC DNA]</scope>
    <source>
        <strain evidence="4">DUS833</strain>
    </source>
</reference>
<feature type="region of interest" description="Disordered" evidence="1">
    <location>
        <begin position="83"/>
        <end position="114"/>
    </location>
</feature>
<dbReference type="Pfam" id="PF03869">
    <property type="entry name" value="Arc"/>
    <property type="match status" value="1"/>
</dbReference>
<accession>A0A1H1GY36</accession>
<evidence type="ECO:0000259" key="2">
    <source>
        <dbReference type="Pfam" id="PF03869"/>
    </source>
</evidence>
<feature type="domain" description="Arc-like DNA binding" evidence="2">
    <location>
        <begin position="9"/>
        <end position="50"/>
    </location>
</feature>
<dbReference type="AlphaFoldDB" id="A0A1H1GY36"/>
<keyword evidence="4" id="KW-1185">Reference proteome</keyword>
<evidence type="ECO:0000256" key="1">
    <source>
        <dbReference type="SAM" id="MobiDB-lite"/>
    </source>
</evidence>
<organism evidence="3 4">
    <name type="scientific">Paraburkholderia tuberum</name>
    <dbReference type="NCBI Taxonomy" id="157910"/>
    <lineage>
        <taxon>Bacteria</taxon>
        <taxon>Pseudomonadati</taxon>
        <taxon>Pseudomonadota</taxon>
        <taxon>Betaproteobacteria</taxon>
        <taxon>Burkholderiales</taxon>
        <taxon>Burkholderiaceae</taxon>
        <taxon>Paraburkholderia</taxon>
    </lineage>
</organism>
<dbReference type="GO" id="GO:0003677">
    <property type="term" value="F:DNA binding"/>
    <property type="evidence" value="ECO:0007669"/>
    <property type="project" value="InterPro"/>
</dbReference>
<dbReference type="GO" id="GO:0006355">
    <property type="term" value="P:regulation of DNA-templated transcription"/>
    <property type="evidence" value="ECO:0007669"/>
    <property type="project" value="InterPro"/>
</dbReference>
<dbReference type="EMBL" id="FNKX01000001">
    <property type="protein sequence ID" value="SDR18104.1"/>
    <property type="molecule type" value="Genomic_DNA"/>
</dbReference>
<evidence type="ECO:0000313" key="3">
    <source>
        <dbReference type="EMBL" id="SDR18104.1"/>
    </source>
</evidence>
<dbReference type="STRING" id="157910.SAMN05445850_3153"/>
<dbReference type="InterPro" id="IPR013321">
    <property type="entry name" value="Arc_rbn_hlx_hlx"/>
</dbReference>
<dbReference type="Proteomes" id="UP000199365">
    <property type="component" value="Unassembled WGS sequence"/>
</dbReference>
<feature type="compositionally biased region" description="Basic and acidic residues" evidence="1">
    <location>
        <begin position="83"/>
        <end position="98"/>
    </location>
</feature>
<dbReference type="SUPFAM" id="SSF47598">
    <property type="entry name" value="Ribbon-helix-helix"/>
    <property type="match status" value="1"/>
</dbReference>